<name>A0A0S4QZN7_9ACTN</name>
<dbReference type="NCBIfam" id="TIGR03619">
    <property type="entry name" value="F420_Rv2161c"/>
    <property type="match status" value="1"/>
</dbReference>
<keyword evidence="1" id="KW-0285">Flavoprotein</keyword>
<dbReference type="Pfam" id="PF00296">
    <property type="entry name" value="Bac_luciferase"/>
    <property type="match status" value="1"/>
</dbReference>
<dbReference type="GO" id="GO:0008726">
    <property type="term" value="F:alkanesulfonate monooxygenase activity"/>
    <property type="evidence" value="ECO:0007669"/>
    <property type="project" value="TreeGrafter"/>
</dbReference>
<dbReference type="RefSeq" id="WP_091285298.1">
    <property type="nucleotide sequence ID" value="NZ_FAOZ01000040.1"/>
</dbReference>
<dbReference type="InterPro" id="IPR050172">
    <property type="entry name" value="SsuD_RutA_monooxygenase"/>
</dbReference>
<dbReference type="InterPro" id="IPR011251">
    <property type="entry name" value="Luciferase-like_dom"/>
</dbReference>
<evidence type="ECO:0000256" key="1">
    <source>
        <dbReference type="ARBA" id="ARBA00022630"/>
    </source>
</evidence>
<evidence type="ECO:0000256" key="3">
    <source>
        <dbReference type="ARBA" id="ARBA00023002"/>
    </source>
</evidence>
<gene>
    <name evidence="6" type="ORF">Ga0074812_1404</name>
</gene>
<evidence type="ECO:0000313" key="7">
    <source>
        <dbReference type="Proteomes" id="UP000198802"/>
    </source>
</evidence>
<evidence type="ECO:0000256" key="2">
    <source>
        <dbReference type="ARBA" id="ARBA00022643"/>
    </source>
</evidence>
<dbReference type="Proteomes" id="UP000198802">
    <property type="component" value="Unassembled WGS sequence"/>
</dbReference>
<proteinExistence type="predicted"/>
<evidence type="ECO:0000259" key="5">
    <source>
        <dbReference type="Pfam" id="PF00296"/>
    </source>
</evidence>
<accession>A0A0S4QZN7</accession>
<evidence type="ECO:0000256" key="4">
    <source>
        <dbReference type="ARBA" id="ARBA00023033"/>
    </source>
</evidence>
<dbReference type="AlphaFoldDB" id="A0A0S4QZN7"/>
<evidence type="ECO:0000313" key="6">
    <source>
        <dbReference type="EMBL" id="CUU60428.1"/>
    </source>
</evidence>
<dbReference type="EMBL" id="FAOZ01000040">
    <property type="protein sequence ID" value="CUU60428.1"/>
    <property type="molecule type" value="Genomic_DNA"/>
</dbReference>
<keyword evidence="7" id="KW-1185">Reference proteome</keyword>
<feature type="domain" description="Luciferase-like" evidence="5">
    <location>
        <begin position="2"/>
        <end position="240"/>
    </location>
</feature>
<sequence length="300" mass="32377">MRFVYHYPETNGLERDMLEAGAVGDVAAAAEKAGFHGLCLSEHPAPSARWLASGGHQSLDPFVALGHAAAATERLRLHTNLSVAPYRNPFLLAKAAATVDKLSGGRFVLGLGAGYMKTEFYALGVNVDERNALFDEVLDVLPLHWSGEPFSYQGRHFDARNVIARPRPVQNPIPIWIGGNSKLARRRVAERAQGWMPLVGPPELSAAVRTTAIGSLAELSNMINEIRETAAAAGRTDTIDLQYSYKDRSIATPAVDADRHRAALAEIEKAGVTTVIVSSPSVSPEATLEFLETFGTTYLS</sequence>
<dbReference type="InterPro" id="IPR036661">
    <property type="entry name" value="Luciferase-like_sf"/>
</dbReference>
<keyword evidence="3" id="KW-0560">Oxidoreductase</keyword>
<keyword evidence="2" id="KW-0288">FMN</keyword>
<organism evidence="6 7">
    <name type="scientific">Parafrankia irregularis</name>
    <dbReference type="NCBI Taxonomy" id="795642"/>
    <lineage>
        <taxon>Bacteria</taxon>
        <taxon>Bacillati</taxon>
        <taxon>Actinomycetota</taxon>
        <taxon>Actinomycetes</taxon>
        <taxon>Frankiales</taxon>
        <taxon>Frankiaceae</taxon>
        <taxon>Parafrankia</taxon>
    </lineage>
</organism>
<dbReference type="PANTHER" id="PTHR42847:SF4">
    <property type="entry name" value="ALKANESULFONATE MONOOXYGENASE-RELATED"/>
    <property type="match status" value="1"/>
</dbReference>
<dbReference type="PANTHER" id="PTHR42847">
    <property type="entry name" value="ALKANESULFONATE MONOOXYGENASE"/>
    <property type="match status" value="1"/>
</dbReference>
<dbReference type="GO" id="GO:0046306">
    <property type="term" value="P:alkanesulfonate catabolic process"/>
    <property type="evidence" value="ECO:0007669"/>
    <property type="project" value="TreeGrafter"/>
</dbReference>
<reference evidence="7" key="1">
    <citation type="submission" date="2015-11" db="EMBL/GenBank/DDBJ databases">
        <authorList>
            <person name="Varghese N."/>
        </authorList>
    </citation>
    <scope>NUCLEOTIDE SEQUENCE [LARGE SCALE GENOMIC DNA]</scope>
    <source>
        <strain evidence="7">DSM 45899</strain>
    </source>
</reference>
<protein>
    <submittedName>
        <fullName evidence="6">Probable F420-dependent oxidoreductase, Rv2161c family</fullName>
    </submittedName>
</protein>
<dbReference type="Gene3D" id="3.20.20.30">
    <property type="entry name" value="Luciferase-like domain"/>
    <property type="match status" value="1"/>
</dbReference>
<dbReference type="InterPro" id="IPR019921">
    <property type="entry name" value="Lucif-like_OxRdtase_Rv2161c"/>
</dbReference>
<keyword evidence="4" id="KW-0503">Monooxygenase</keyword>
<dbReference type="SUPFAM" id="SSF51679">
    <property type="entry name" value="Bacterial luciferase-like"/>
    <property type="match status" value="1"/>
</dbReference>